<dbReference type="AlphaFoldDB" id="A0AAV1J7W7"/>
<keyword evidence="9" id="KW-1185">Reference proteome</keyword>
<evidence type="ECO:0000256" key="5">
    <source>
        <dbReference type="ARBA" id="ARBA00023136"/>
    </source>
</evidence>
<protein>
    <recommendedName>
        <fullName evidence="7">Major facilitator superfamily (MFS) profile domain-containing protein</fullName>
    </recommendedName>
</protein>
<reference evidence="8 9" key="1">
    <citation type="submission" date="2023-11" db="EMBL/GenBank/DDBJ databases">
        <authorList>
            <person name="Okamura Y."/>
        </authorList>
    </citation>
    <scope>NUCLEOTIDE SEQUENCE [LARGE SCALE GENOMIC DNA]</scope>
</reference>
<dbReference type="Pfam" id="PF07690">
    <property type="entry name" value="MFS_1"/>
    <property type="match status" value="1"/>
</dbReference>
<feature type="transmembrane region" description="Helical" evidence="6">
    <location>
        <begin position="433"/>
        <end position="456"/>
    </location>
</feature>
<dbReference type="PROSITE" id="PS50850">
    <property type="entry name" value="MFS"/>
    <property type="match status" value="1"/>
</dbReference>
<dbReference type="EMBL" id="CAVLEF010000007">
    <property type="protein sequence ID" value="CAK1545465.1"/>
    <property type="molecule type" value="Genomic_DNA"/>
</dbReference>
<evidence type="ECO:0000256" key="3">
    <source>
        <dbReference type="ARBA" id="ARBA00022692"/>
    </source>
</evidence>
<evidence type="ECO:0000256" key="4">
    <source>
        <dbReference type="ARBA" id="ARBA00022989"/>
    </source>
</evidence>
<evidence type="ECO:0000313" key="8">
    <source>
        <dbReference type="EMBL" id="CAK1545465.1"/>
    </source>
</evidence>
<proteinExistence type="predicted"/>
<feature type="transmembrane region" description="Helical" evidence="6">
    <location>
        <begin position="468"/>
        <end position="490"/>
    </location>
</feature>
<keyword evidence="3 6" id="KW-0812">Transmembrane</keyword>
<feature type="transmembrane region" description="Helical" evidence="6">
    <location>
        <begin position="301"/>
        <end position="326"/>
    </location>
</feature>
<evidence type="ECO:0000313" key="9">
    <source>
        <dbReference type="Proteomes" id="UP001497472"/>
    </source>
</evidence>
<feature type="transmembrane region" description="Helical" evidence="6">
    <location>
        <begin position="408"/>
        <end position="427"/>
    </location>
</feature>
<feature type="transmembrane region" description="Helical" evidence="6">
    <location>
        <begin position="496"/>
        <end position="515"/>
    </location>
</feature>
<keyword evidence="5 6" id="KW-0472">Membrane</keyword>
<feature type="transmembrane region" description="Helical" evidence="6">
    <location>
        <begin position="128"/>
        <end position="153"/>
    </location>
</feature>
<dbReference type="InterPro" id="IPR020846">
    <property type="entry name" value="MFS_dom"/>
</dbReference>
<dbReference type="GO" id="GO:0016020">
    <property type="term" value="C:membrane"/>
    <property type="evidence" value="ECO:0007669"/>
    <property type="project" value="UniProtKB-SubCell"/>
</dbReference>
<feature type="transmembrane region" description="Helical" evidence="6">
    <location>
        <begin position="78"/>
        <end position="99"/>
    </location>
</feature>
<organism evidence="8 9">
    <name type="scientific">Leptosia nina</name>
    <dbReference type="NCBI Taxonomy" id="320188"/>
    <lineage>
        <taxon>Eukaryota</taxon>
        <taxon>Metazoa</taxon>
        <taxon>Ecdysozoa</taxon>
        <taxon>Arthropoda</taxon>
        <taxon>Hexapoda</taxon>
        <taxon>Insecta</taxon>
        <taxon>Pterygota</taxon>
        <taxon>Neoptera</taxon>
        <taxon>Endopterygota</taxon>
        <taxon>Lepidoptera</taxon>
        <taxon>Glossata</taxon>
        <taxon>Ditrysia</taxon>
        <taxon>Papilionoidea</taxon>
        <taxon>Pieridae</taxon>
        <taxon>Pierinae</taxon>
        <taxon>Leptosia</taxon>
    </lineage>
</organism>
<feature type="transmembrane region" description="Helical" evidence="6">
    <location>
        <begin position="207"/>
        <end position="228"/>
    </location>
</feature>
<dbReference type="SUPFAM" id="SSF103473">
    <property type="entry name" value="MFS general substrate transporter"/>
    <property type="match status" value="1"/>
</dbReference>
<feature type="transmembrane region" description="Helical" evidence="6">
    <location>
        <begin position="380"/>
        <end position="401"/>
    </location>
</feature>
<accession>A0AAV1J7W7</accession>
<dbReference type="GO" id="GO:0022857">
    <property type="term" value="F:transmembrane transporter activity"/>
    <property type="evidence" value="ECO:0007669"/>
    <property type="project" value="InterPro"/>
</dbReference>
<comment type="caution">
    <text evidence="8">The sequence shown here is derived from an EMBL/GenBank/DDBJ whole genome shotgun (WGS) entry which is preliminary data.</text>
</comment>
<evidence type="ECO:0000256" key="1">
    <source>
        <dbReference type="ARBA" id="ARBA00004141"/>
    </source>
</evidence>
<comment type="subcellular location">
    <subcellularLocation>
        <location evidence="1">Membrane</location>
        <topology evidence="1">Multi-pass membrane protein</topology>
    </subcellularLocation>
</comment>
<keyword evidence="4 6" id="KW-1133">Transmembrane helix</keyword>
<feature type="domain" description="Major facilitator superfamily (MFS) profile" evidence="7">
    <location>
        <begin position="40"/>
        <end position="520"/>
    </location>
</feature>
<dbReference type="Gene3D" id="1.20.1250.20">
    <property type="entry name" value="MFS general substrate transporter like domains"/>
    <property type="match status" value="1"/>
</dbReference>
<feature type="transmembrane region" description="Helical" evidence="6">
    <location>
        <begin position="165"/>
        <end position="187"/>
    </location>
</feature>
<evidence type="ECO:0000256" key="2">
    <source>
        <dbReference type="ARBA" id="ARBA00022448"/>
    </source>
</evidence>
<dbReference type="PANTHER" id="PTHR23511:SF36">
    <property type="entry name" value="EG:BACR7A4.13 PROTEIN-RELATED"/>
    <property type="match status" value="1"/>
</dbReference>
<evidence type="ECO:0000259" key="7">
    <source>
        <dbReference type="PROSITE" id="PS50850"/>
    </source>
</evidence>
<dbReference type="InterPro" id="IPR036259">
    <property type="entry name" value="MFS_trans_sf"/>
</dbReference>
<gene>
    <name evidence="8" type="ORF">LNINA_LOCUS5115</name>
</gene>
<feature type="transmembrane region" description="Helical" evidence="6">
    <location>
        <begin position="41"/>
        <end position="66"/>
    </location>
</feature>
<dbReference type="Proteomes" id="UP001497472">
    <property type="component" value="Unassembled WGS sequence"/>
</dbReference>
<name>A0AAV1J7W7_9NEOP</name>
<feature type="transmembrane region" description="Helical" evidence="6">
    <location>
        <begin position="106"/>
        <end position="122"/>
    </location>
</feature>
<sequence>MNVNIESRQNEVSEAESHTDPMVILEEALTICKFGKFHMKLLCAVFCAIVASLTVTTTSSFILPIAECDLNMDIMEKGWLNSMPFFGQIGASLFTGFLVDTFGRRLFLVFGNLGVFICGLLEGTSQTYWMLVIVKMLQGIAMSISYAAISTTLSEFIHKEIRDRTLLLLGAFMSIAVVIVSLISWAILPQTHLNFVVWKGYFELHSWNIYLYVCSIWSLLAFLQFYFLPESPKFLLSEGYNEKALEVLRFIYTENTGKDEDSFPIKSLKCEIPNRPDKKMNLRKQIVRSLFEVKHLFDKVVVYRLLLLSSMTFVCLSTYTCLRLWYPQISTVVEHYYKDHGESSQFCEMINYRNNRNTSVTGEIIPTDICVPQVSGTETYLNSILLGVASLVFVGLSSILVDWMGHRPLIFAVQLSCAACAAGLYFTNSSIEIAILISSICALMQANGSLQGNIIVRIFPTKLRTLSFSIVMIVGRLGSLLGNILFPVLLEMGCMAPFLTLSVASICQASVVYFLPDPNKENKTGDK</sequence>
<dbReference type="PANTHER" id="PTHR23511">
    <property type="entry name" value="SYNAPTIC VESICLE GLYCOPROTEIN 2"/>
    <property type="match status" value="1"/>
</dbReference>
<keyword evidence="2" id="KW-0813">Transport</keyword>
<dbReference type="InterPro" id="IPR011701">
    <property type="entry name" value="MFS"/>
</dbReference>
<evidence type="ECO:0000256" key="6">
    <source>
        <dbReference type="SAM" id="Phobius"/>
    </source>
</evidence>